<name>A0ABR5ABF1_9BACL</name>
<dbReference type="InterPro" id="IPR056209">
    <property type="entry name" value="SU10_adaptor"/>
</dbReference>
<dbReference type="RefSeq" id="WP_041051460.1">
    <property type="nucleotide sequence ID" value="NZ_JXAK01000066.1"/>
</dbReference>
<dbReference type="Pfam" id="PF24175">
    <property type="entry name" value="SU10_adaptor"/>
    <property type="match status" value="1"/>
</dbReference>
<comment type="caution">
    <text evidence="1">The sequence shown here is derived from an EMBL/GenBank/DDBJ whole genome shotgun (WGS) entry which is preliminary data.</text>
</comment>
<organism evidence="1 2">
    <name type="scientific">Gordoniibacillus kamchatkensis</name>
    <dbReference type="NCBI Taxonomy" id="1590651"/>
    <lineage>
        <taxon>Bacteria</taxon>
        <taxon>Bacillati</taxon>
        <taxon>Bacillota</taxon>
        <taxon>Bacilli</taxon>
        <taxon>Bacillales</taxon>
        <taxon>Paenibacillaceae</taxon>
        <taxon>Gordoniibacillus</taxon>
    </lineage>
</organism>
<accession>A0ABR5ABF1</accession>
<gene>
    <name evidence="1" type="ORF">SD70_27180</name>
</gene>
<dbReference type="EMBL" id="JXAK01000066">
    <property type="protein sequence ID" value="KIL38301.1"/>
    <property type="molecule type" value="Genomic_DNA"/>
</dbReference>
<reference evidence="1 2" key="1">
    <citation type="submission" date="2014-12" db="EMBL/GenBank/DDBJ databases">
        <title>Draft genome sequence of Paenibacillus kamchatkensis strain B-2647.</title>
        <authorList>
            <person name="Karlyshev A.V."/>
            <person name="Kudryashova E.B."/>
        </authorList>
    </citation>
    <scope>NUCLEOTIDE SEQUENCE [LARGE SCALE GENOMIC DNA]</scope>
    <source>
        <strain evidence="1 2">VKM B-2647</strain>
    </source>
</reference>
<evidence type="ECO:0000313" key="2">
    <source>
        <dbReference type="Proteomes" id="UP000031967"/>
    </source>
</evidence>
<protein>
    <submittedName>
        <fullName evidence="1">Uncharacterized protein</fullName>
    </submittedName>
</protein>
<keyword evidence="2" id="KW-1185">Reference proteome</keyword>
<dbReference type="Proteomes" id="UP000031967">
    <property type="component" value="Unassembled WGS sequence"/>
</dbReference>
<sequence>MQLQDIVGEVRKTLGEPEPNGYGTQQPGQGTWDNTQIIGYINEALGLVSHIARAEAAPATVTLNTATNSYALPADCLEDGLRKVAYNATGAMGPVPIKPLDLDQFEKLLVNPPYTIGGIMFSYYYTVWGGNILLSPYPQQNTDTLTLYYYKTLATLSAATDVPAIPARFHVALVHYAIARCQQAVEESNLYQEAWSQWQQIYVQMRNELSRKSRDRNRVRAR</sequence>
<evidence type="ECO:0000313" key="1">
    <source>
        <dbReference type="EMBL" id="KIL38301.1"/>
    </source>
</evidence>
<proteinExistence type="predicted"/>